<name>A0A1J5SSP8_9ZZZZ</name>
<dbReference type="PANTHER" id="PTHR43883:SF1">
    <property type="entry name" value="GLUCONOKINASE"/>
    <property type="match status" value="1"/>
</dbReference>
<accession>A0A1J5SSP8</accession>
<dbReference type="SUPFAM" id="SSF56112">
    <property type="entry name" value="Protein kinase-like (PK-like)"/>
    <property type="match status" value="1"/>
</dbReference>
<dbReference type="PANTHER" id="PTHR43883">
    <property type="entry name" value="SLR0207 PROTEIN"/>
    <property type="match status" value="1"/>
</dbReference>
<protein>
    <recommendedName>
        <fullName evidence="2">Aminoglycoside phosphotransferase domain-containing protein</fullName>
    </recommendedName>
</protein>
<dbReference type="EMBL" id="MLJW01000069">
    <property type="protein sequence ID" value="OIR03078.1"/>
    <property type="molecule type" value="Genomic_DNA"/>
</dbReference>
<dbReference type="InterPro" id="IPR011009">
    <property type="entry name" value="Kinase-like_dom_sf"/>
</dbReference>
<evidence type="ECO:0000313" key="1">
    <source>
        <dbReference type="EMBL" id="OIR03078.1"/>
    </source>
</evidence>
<organism evidence="1">
    <name type="scientific">mine drainage metagenome</name>
    <dbReference type="NCBI Taxonomy" id="410659"/>
    <lineage>
        <taxon>unclassified sequences</taxon>
        <taxon>metagenomes</taxon>
        <taxon>ecological metagenomes</taxon>
    </lineage>
</organism>
<evidence type="ECO:0008006" key="2">
    <source>
        <dbReference type="Google" id="ProtNLM"/>
    </source>
</evidence>
<proteinExistence type="predicted"/>
<dbReference type="AlphaFoldDB" id="A0A1J5SSP8"/>
<reference evidence="1" key="1">
    <citation type="submission" date="2016-10" db="EMBL/GenBank/DDBJ databases">
        <title>Sequence of Gallionella enrichment culture.</title>
        <authorList>
            <person name="Poehlein A."/>
            <person name="Muehling M."/>
            <person name="Daniel R."/>
        </authorList>
    </citation>
    <scope>NUCLEOTIDE SEQUENCE</scope>
</reference>
<dbReference type="InterPro" id="IPR052732">
    <property type="entry name" value="Cell-binding_unc_protein"/>
</dbReference>
<comment type="caution">
    <text evidence="1">The sequence shown here is derived from an EMBL/GenBank/DDBJ whole genome shotgun (WGS) entry which is preliminary data.</text>
</comment>
<gene>
    <name evidence="1" type="ORF">GALL_148560</name>
</gene>
<sequence>MTTTVNNSLETQVGIAAKVAFLRQSGAFSDGPTQTKVVETHMSWVFLTDNHAYKLKKPIRSDFVDFRTIAARRRDCEEEVLLNRHLAADIYLGTVPLKLAADGHLALGGKGLTVDWLVKMQRLPDGRMLDKLIKQRAVPEGAIRSLVEKLVAYYRASAAAKFEPGAYRRRLAENAKVNARELTAPRYALSQDRIASVLAAQLALLDREPELFERRVSEGRIIEGHGDLRPEHVCLMTVPVIIDCLEFNRDFRILDAADELAFLAMECERQGAPVVSDTIFEVYRNISGDNPPQRLVDFYKSYRACLWGKLAALHLKDPLPADARKWSSLIDDYLNIAESHSRRLR</sequence>